<reference evidence="1 2" key="1">
    <citation type="submission" date="2020-10" db="EMBL/GenBank/DDBJ databases">
        <title>Connecting structure to function with the recovery of over 1000 high-quality activated sludge metagenome-assembled genomes encoding full-length rRNA genes using long-read sequencing.</title>
        <authorList>
            <person name="Singleton C.M."/>
            <person name="Petriglieri F."/>
            <person name="Kristensen J.M."/>
            <person name="Kirkegaard R.H."/>
            <person name="Michaelsen T.Y."/>
            <person name="Andersen M.H."/>
            <person name="Karst S.M."/>
            <person name="Dueholm M.S."/>
            <person name="Nielsen P.H."/>
            <person name="Albertsen M."/>
        </authorList>
    </citation>
    <scope>NUCLEOTIDE SEQUENCE [LARGE SCALE GENOMIC DNA]</scope>
    <source>
        <strain evidence="1">EsbW_18-Q3-R4-48_BATAC.285</strain>
    </source>
</reference>
<organism evidence="1 2">
    <name type="scientific">Candidatus Accumulibacter proximus</name>
    <dbReference type="NCBI Taxonomy" id="2954385"/>
    <lineage>
        <taxon>Bacteria</taxon>
        <taxon>Pseudomonadati</taxon>
        <taxon>Pseudomonadota</taxon>
        <taxon>Betaproteobacteria</taxon>
        <taxon>Candidatus Accumulibacter</taxon>
    </lineage>
</organism>
<dbReference type="EMBL" id="JADJMH010000014">
    <property type="protein sequence ID" value="MBK7675890.1"/>
    <property type="molecule type" value="Genomic_DNA"/>
</dbReference>
<gene>
    <name evidence="1" type="ORF">IPJ27_14695</name>
</gene>
<sequence>MSTDGIRKHIRAALDEVVSLEKSRLHDHYERNDAILAQRIERMSPVIESLRALKEEIGSVNGVDIGLAQHGHMATVQLNSSAQRLSYSIRMDAHNNSFEIEERRSYSFGDFEVIEKLHTYESADLVLSLIVSEVGKHIAQDQVLAERKK</sequence>
<accession>A0A935UHU3</accession>
<dbReference type="AlphaFoldDB" id="A0A935UHU3"/>
<proteinExistence type="predicted"/>
<protein>
    <submittedName>
        <fullName evidence="1">Uncharacterized protein</fullName>
    </submittedName>
</protein>
<evidence type="ECO:0000313" key="2">
    <source>
        <dbReference type="Proteomes" id="UP000697998"/>
    </source>
</evidence>
<name>A0A935UHU3_9PROT</name>
<comment type="caution">
    <text evidence="1">The sequence shown here is derived from an EMBL/GenBank/DDBJ whole genome shotgun (WGS) entry which is preliminary data.</text>
</comment>
<dbReference type="Proteomes" id="UP000697998">
    <property type="component" value="Unassembled WGS sequence"/>
</dbReference>
<evidence type="ECO:0000313" key="1">
    <source>
        <dbReference type="EMBL" id="MBK7675890.1"/>
    </source>
</evidence>